<keyword evidence="3" id="KW-1185">Reference proteome</keyword>
<evidence type="ECO:0008006" key="4">
    <source>
        <dbReference type="Google" id="ProtNLM"/>
    </source>
</evidence>
<keyword evidence="1" id="KW-0472">Membrane</keyword>
<reference evidence="3" key="1">
    <citation type="submission" date="2017-07" db="EMBL/GenBank/DDBJ databases">
        <authorList>
            <person name="Varghese N."/>
            <person name="Submissions S."/>
        </authorList>
    </citation>
    <scope>NUCLEOTIDE SEQUENCE [LARGE SCALE GENOMIC DNA]</scope>
    <source>
        <strain evidence="3">NLAE-zl-C134</strain>
    </source>
</reference>
<proteinExistence type="predicted"/>
<evidence type="ECO:0000313" key="3">
    <source>
        <dbReference type="Proteomes" id="UP000254051"/>
    </source>
</evidence>
<organism evidence="2 3">
    <name type="scientific">Faecalicatena contorta</name>
    <dbReference type="NCBI Taxonomy" id="39482"/>
    <lineage>
        <taxon>Bacteria</taxon>
        <taxon>Bacillati</taxon>
        <taxon>Bacillota</taxon>
        <taxon>Clostridia</taxon>
        <taxon>Lachnospirales</taxon>
        <taxon>Lachnospiraceae</taxon>
        <taxon>Faecalicatena</taxon>
    </lineage>
</organism>
<gene>
    <name evidence="2" type="ORF">SAMN05216529_104244</name>
</gene>
<name>A0A316A1E3_9FIRM</name>
<keyword evidence="1" id="KW-1133">Transmembrane helix</keyword>
<dbReference type="Proteomes" id="UP000254051">
    <property type="component" value="Unassembled WGS sequence"/>
</dbReference>
<protein>
    <recommendedName>
        <fullName evidence="4">DUF3221 domain-containing protein</fullName>
    </recommendedName>
</protein>
<keyword evidence="1" id="KW-0812">Transmembrane</keyword>
<dbReference type="AlphaFoldDB" id="A0A316A1E3"/>
<evidence type="ECO:0000313" key="2">
    <source>
        <dbReference type="EMBL" id="SUQ13932.1"/>
    </source>
</evidence>
<feature type="transmembrane region" description="Helical" evidence="1">
    <location>
        <begin position="27"/>
        <end position="48"/>
    </location>
</feature>
<dbReference type="EMBL" id="UHJJ01000004">
    <property type="protein sequence ID" value="SUQ13932.1"/>
    <property type="molecule type" value="Genomic_DNA"/>
</dbReference>
<evidence type="ECO:0000256" key="1">
    <source>
        <dbReference type="SAM" id="Phobius"/>
    </source>
</evidence>
<dbReference type="RefSeq" id="WP_109710316.1">
    <property type="nucleotide sequence ID" value="NZ_QGDS01000004.1"/>
</dbReference>
<sequence>MERKKNTPSNALKTALKEDKTKKYKRIAFILSIVLILSIIFISGYLFYRDYTTEIIGISRGEVIDFNKEYLIFQKDAAYDDDRERWYAPKIIIKRSEIQRGFDVEKGKRLKIKYMHKKGEVIERGEETEIRPLQILEISNLE</sequence>
<accession>A0A316A1E3</accession>